<feature type="active site" description="Proton acceptor" evidence="9 10">
    <location>
        <position position="65"/>
    </location>
</feature>
<dbReference type="EMBL" id="LQRA01000047">
    <property type="protein sequence ID" value="KZE80570.1"/>
    <property type="molecule type" value="Genomic_DNA"/>
</dbReference>
<evidence type="ECO:0000256" key="5">
    <source>
        <dbReference type="ARBA" id="ARBA00018429"/>
    </source>
</evidence>
<evidence type="ECO:0000256" key="8">
    <source>
        <dbReference type="ARBA" id="ARBA00023204"/>
    </source>
</evidence>
<dbReference type="NCBIfam" id="NF003591">
    <property type="entry name" value="PRK05254.1-4"/>
    <property type="match status" value="1"/>
</dbReference>
<organism evidence="13 14">
    <name type="scientific">Paenibacillus elgii</name>
    <dbReference type="NCBI Taxonomy" id="189691"/>
    <lineage>
        <taxon>Bacteria</taxon>
        <taxon>Bacillati</taxon>
        <taxon>Bacillota</taxon>
        <taxon>Bacilli</taxon>
        <taxon>Bacillales</taxon>
        <taxon>Paenibacillaceae</taxon>
        <taxon>Paenibacillus</taxon>
    </lineage>
</organism>
<evidence type="ECO:0000256" key="4">
    <source>
        <dbReference type="ARBA" id="ARBA00012030"/>
    </source>
</evidence>
<dbReference type="Gene3D" id="3.40.470.10">
    <property type="entry name" value="Uracil-DNA glycosylase-like domain"/>
    <property type="match status" value="1"/>
</dbReference>
<dbReference type="PANTHER" id="PTHR11264:SF0">
    <property type="entry name" value="URACIL-DNA GLYCOSYLASE"/>
    <property type="match status" value="1"/>
</dbReference>
<evidence type="ECO:0000259" key="12">
    <source>
        <dbReference type="SMART" id="SM00986"/>
    </source>
</evidence>
<gene>
    <name evidence="9" type="primary">ung</name>
    <name evidence="13" type="ORF">AV654_11545</name>
</gene>
<dbReference type="PROSITE" id="PS00130">
    <property type="entry name" value="U_DNA_GLYCOSYLASE"/>
    <property type="match status" value="1"/>
</dbReference>
<comment type="catalytic activity">
    <reaction evidence="1 9 11">
        <text>Hydrolyzes single-stranded DNA or mismatched double-stranded DNA and polynucleotides, releasing free uracil.</text>
        <dbReference type="EC" id="3.2.2.27"/>
    </reaction>
</comment>
<evidence type="ECO:0000256" key="9">
    <source>
        <dbReference type="HAMAP-Rule" id="MF_00148"/>
    </source>
</evidence>
<dbReference type="Proteomes" id="UP000076563">
    <property type="component" value="Unassembled WGS sequence"/>
</dbReference>
<keyword evidence="9" id="KW-0963">Cytoplasm</keyword>
<comment type="subcellular location">
    <subcellularLocation>
        <location evidence="9">Cytoplasm</location>
    </subcellularLocation>
</comment>
<dbReference type="SMART" id="SM00986">
    <property type="entry name" value="UDG"/>
    <property type="match status" value="1"/>
</dbReference>
<keyword evidence="7 9" id="KW-0378">Hydrolase</keyword>
<proteinExistence type="inferred from homology"/>
<evidence type="ECO:0000256" key="1">
    <source>
        <dbReference type="ARBA" id="ARBA00001400"/>
    </source>
</evidence>
<dbReference type="eggNOG" id="COG0692">
    <property type="taxonomic scope" value="Bacteria"/>
</dbReference>
<dbReference type="SMART" id="SM00987">
    <property type="entry name" value="UreE_C"/>
    <property type="match status" value="1"/>
</dbReference>
<evidence type="ECO:0000313" key="13">
    <source>
        <dbReference type="EMBL" id="KZE80570.1"/>
    </source>
</evidence>
<dbReference type="PANTHER" id="PTHR11264">
    <property type="entry name" value="URACIL-DNA GLYCOSYLASE"/>
    <property type="match status" value="1"/>
</dbReference>
<protein>
    <recommendedName>
        <fullName evidence="5 9">Uracil-DNA glycosylase</fullName>
        <shortName evidence="9">UDG</shortName>
        <ecNumber evidence="4 9">3.2.2.27</ecNumber>
    </recommendedName>
</protein>
<dbReference type="EC" id="3.2.2.27" evidence="4 9"/>
<dbReference type="AlphaFoldDB" id="A0A163YY36"/>
<keyword evidence="14" id="KW-1185">Reference proteome</keyword>
<dbReference type="Pfam" id="PF03167">
    <property type="entry name" value="UDG"/>
    <property type="match status" value="1"/>
</dbReference>
<reference evidence="14" key="1">
    <citation type="submission" date="2016-01" db="EMBL/GenBank/DDBJ databases">
        <title>Draft genome of Chromobacterium sp. F49.</title>
        <authorList>
            <person name="Hong K.W."/>
        </authorList>
    </citation>
    <scope>NUCLEOTIDE SEQUENCE [LARGE SCALE GENOMIC DNA]</scope>
    <source>
        <strain evidence="14">M63</strain>
    </source>
</reference>
<dbReference type="SUPFAM" id="SSF52141">
    <property type="entry name" value="Uracil-DNA glycosylase-like"/>
    <property type="match status" value="1"/>
</dbReference>
<dbReference type="GO" id="GO:0005737">
    <property type="term" value="C:cytoplasm"/>
    <property type="evidence" value="ECO:0007669"/>
    <property type="project" value="UniProtKB-SubCell"/>
</dbReference>
<sequence>MAAILQNDWAPLLEDQFQAPYYHRLRSFLKQEYATRTVYPDMHDIFNALHYTSYADTKVVILGQDPYHGPGQAHGLSFSVKPGIPAPPSLQNIFKELQSDLGCSIPDNGCLAPWAEQGVLLLNTVLTVRQGEAHSHKGQGWETFTDRVISLLNEREKPIVFVLWGNPAQQKMQLITEQRHFIVRSVHPSPLSAHRGFLGSRPFSQVNDFLRSIGSAEINWQLPNMGVQSRSSGTA</sequence>
<name>A0A163YY36_9BACL</name>
<evidence type="ECO:0000313" key="14">
    <source>
        <dbReference type="Proteomes" id="UP000076563"/>
    </source>
</evidence>
<keyword evidence="6 9" id="KW-0227">DNA damage</keyword>
<dbReference type="NCBIfam" id="NF003592">
    <property type="entry name" value="PRK05254.1-5"/>
    <property type="match status" value="1"/>
</dbReference>
<dbReference type="HAMAP" id="MF_00148">
    <property type="entry name" value="UDG"/>
    <property type="match status" value="1"/>
</dbReference>
<dbReference type="FunFam" id="3.40.470.10:FF:000001">
    <property type="entry name" value="Uracil-DNA glycosylase"/>
    <property type="match status" value="1"/>
</dbReference>
<dbReference type="InterPro" id="IPR036895">
    <property type="entry name" value="Uracil-DNA_glycosylase-like_sf"/>
</dbReference>
<comment type="function">
    <text evidence="2 9 11">Excises uracil residues from the DNA which can arise as a result of misincorporation of dUMP residues by DNA polymerase or due to deamination of cytosine.</text>
</comment>
<evidence type="ECO:0000256" key="6">
    <source>
        <dbReference type="ARBA" id="ARBA00022763"/>
    </source>
</evidence>
<evidence type="ECO:0000256" key="11">
    <source>
        <dbReference type="RuleBase" id="RU003780"/>
    </source>
</evidence>
<evidence type="ECO:0000256" key="3">
    <source>
        <dbReference type="ARBA" id="ARBA00008184"/>
    </source>
</evidence>
<keyword evidence="8 9" id="KW-0234">DNA repair</keyword>
<accession>A0A163YY36</accession>
<dbReference type="OrthoDB" id="9804372at2"/>
<feature type="domain" description="Uracil-DNA glycosylase-like" evidence="12">
    <location>
        <begin position="50"/>
        <end position="210"/>
    </location>
</feature>
<dbReference type="InterPro" id="IPR005122">
    <property type="entry name" value="Uracil-DNA_glycosylase-like"/>
</dbReference>
<evidence type="ECO:0000256" key="2">
    <source>
        <dbReference type="ARBA" id="ARBA00002631"/>
    </source>
</evidence>
<dbReference type="NCBIfam" id="TIGR00628">
    <property type="entry name" value="ung"/>
    <property type="match status" value="1"/>
</dbReference>
<dbReference type="NCBIfam" id="NF003588">
    <property type="entry name" value="PRK05254.1-1"/>
    <property type="match status" value="1"/>
</dbReference>
<dbReference type="CDD" id="cd10027">
    <property type="entry name" value="UDG-F1-like"/>
    <property type="match status" value="1"/>
</dbReference>
<dbReference type="InterPro" id="IPR018085">
    <property type="entry name" value="Ura-DNA_Glyclase_AS"/>
</dbReference>
<dbReference type="GO" id="GO:0097510">
    <property type="term" value="P:base-excision repair, AP site formation via deaminated base removal"/>
    <property type="evidence" value="ECO:0007669"/>
    <property type="project" value="TreeGrafter"/>
</dbReference>
<dbReference type="STRING" id="1007103.GCA_000213315_07283"/>
<comment type="caution">
    <text evidence="13">The sequence shown here is derived from an EMBL/GenBank/DDBJ whole genome shotgun (WGS) entry which is preliminary data.</text>
</comment>
<dbReference type="RefSeq" id="WP_063179690.1">
    <property type="nucleotide sequence ID" value="NZ_LQRA01000047.1"/>
</dbReference>
<evidence type="ECO:0000256" key="7">
    <source>
        <dbReference type="ARBA" id="ARBA00022801"/>
    </source>
</evidence>
<comment type="similarity">
    <text evidence="3 9 11">Belongs to the uracil-DNA glycosylase (UDG) superfamily. UNG family.</text>
</comment>
<evidence type="ECO:0000256" key="10">
    <source>
        <dbReference type="PROSITE-ProRule" id="PRU10072"/>
    </source>
</evidence>
<dbReference type="GO" id="GO:0004844">
    <property type="term" value="F:uracil DNA N-glycosylase activity"/>
    <property type="evidence" value="ECO:0007669"/>
    <property type="project" value="UniProtKB-UniRule"/>
</dbReference>
<dbReference type="InterPro" id="IPR002043">
    <property type="entry name" value="UDG_fam1"/>
</dbReference>
<dbReference type="NCBIfam" id="NF003589">
    <property type="entry name" value="PRK05254.1-2"/>
    <property type="match status" value="1"/>
</dbReference>